<protein>
    <submittedName>
        <fullName evidence="1">RCG57270</fullName>
    </submittedName>
</protein>
<evidence type="ECO:0000313" key="1">
    <source>
        <dbReference type="EMBL" id="EDL93737.1"/>
    </source>
</evidence>
<accession>A6JP65</accession>
<evidence type="ECO:0000313" key="2">
    <source>
        <dbReference type="Proteomes" id="UP000234681"/>
    </source>
</evidence>
<name>A6JP65_RAT</name>
<gene>
    <name evidence="1" type="ORF">rCG_57270</name>
</gene>
<dbReference type="AlphaFoldDB" id="A6JP65"/>
<proteinExistence type="predicted"/>
<reference evidence="2" key="1">
    <citation type="submission" date="2005-09" db="EMBL/GenBank/DDBJ databases">
        <authorList>
            <person name="Mural R.J."/>
            <person name="Li P.W."/>
            <person name="Adams M.D."/>
            <person name="Amanatides P.G."/>
            <person name="Baden-Tillson H."/>
            <person name="Barnstead M."/>
            <person name="Chin S.H."/>
            <person name="Dew I."/>
            <person name="Evans C.A."/>
            <person name="Ferriera S."/>
            <person name="Flanigan M."/>
            <person name="Fosler C."/>
            <person name="Glodek A."/>
            <person name="Gu Z."/>
            <person name="Holt R.A."/>
            <person name="Jennings D."/>
            <person name="Kraft C.L."/>
            <person name="Lu F."/>
            <person name="Nguyen T."/>
            <person name="Nusskern D.R."/>
            <person name="Pfannkoch C.M."/>
            <person name="Sitter C."/>
            <person name="Sutton G.G."/>
            <person name="Venter J.C."/>
            <person name="Wang Z."/>
            <person name="Woodage T."/>
            <person name="Zheng X.H."/>
            <person name="Zhong F."/>
        </authorList>
    </citation>
    <scope>NUCLEOTIDE SEQUENCE [LARGE SCALE GENOMIC DNA]</scope>
    <source>
        <strain>BN</strain>
        <strain evidence="2">Sprague-Dawley</strain>
    </source>
</reference>
<dbReference type="EMBL" id="CH473994">
    <property type="protein sequence ID" value="EDL93737.1"/>
    <property type="molecule type" value="Genomic_DNA"/>
</dbReference>
<sequence length="37" mass="4265">MTHAQHLPHLVKFYPSPEGQLCPELYKSAYFAWPCSS</sequence>
<organism evidence="1 2">
    <name type="scientific">Rattus norvegicus</name>
    <name type="common">Rat</name>
    <dbReference type="NCBI Taxonomy" id="10116"/>
    <lineage>
        <taxon>Eukaryota</taxon>
        <taxon>Metazoa</taxon>
        <taxon>Chordata</taxon>
        <taxon>Craniata</taxon>
        <taxon>Vertebrata</taxon>
        <taxon>Euteleostomi</taxon>
        <taxon>Mammalia</taxon>
        <taxon>Eutheria</taxon>
        <taxon>Euarchontoglires</taxon>
        <taxon>Glires</taxon>
        <taxon>Rodentia</taxon>
        <taxon>Myomorpha</taxon>
        <taxon>Muroidea</taxon>
        <taxon>Muridae</taxon>
        <taxon>Murinae</taxon>
        <taxon>Rattus</taxon>
    </lineage>
</organism>
<dbReference type="Proteomes" id="UP000234681">
    <property type="component" value="Chromosome 1"/>
</dbReference>